<dbReference type="GO" id="GO:0003676">
    <property type="term" value="F:nucleic acid binding"/>
    <property type="evidence" value="ECO:0007669"/>
    <property type="project" value="InterPro"/>
</dbReference>
<dbReference type="Pfam" id="PF13456">
    <property type="entry name" value="RVT_3"/>
    <property type="match status" value="1"/>
</dbReference>
<evidence type="ECO:0000313" key="3">
    <source>
        <dbReference type="Proteomes" id="UP001327560"/>
    </source>
</evidence>
<dbReference type="InterPro" id="IPR002156">
    <property type="entry name" value="RNaseH_domain"/>
</dbReference>
<proteinExistence type="predicted"/>
<dbReference type="InterPro" id="IPR012337">
    <property type="entry name" value="RNaseH-like_sf"/>
</dbReference>
<gene>
    <name evidence="2" type="ORF">Cni_G04727</name>
</gene>
<dbReference type="Pfam" id="PF01693">
    <property type="entry name" value="Cauli_VI"/>
    <property type="match status" value="1"/>
</dbReference>
<protein>
    <recommendedName>
        <fullName evidence="1">RNase H type-1 domain-containing protein</fullName>
    </recommendedName>
</protein>
<dbReference type="InterPro" id="IPR037056">
    <property type="entry name" value="RNase_H1_N_sf"/>
</dbReference>
<evidence type="ECO:0000313" key="2">
    <source>
        <dbReference type="EMBL" id="WOK96020.1"/>
    </source>
</evidence>
<dbReference type="GO" id="GO:0004523">
    <property type="term" value="F:RNA-DNA hybrid ribonuclease activity"/>
    <property type="evidence" value="ECO:0007669"/>
    <property type="project" value="InterPro"/>
</dbReference>
<dbReference type="InterPro" id="IPR011320">
    <property type="entry name" value="RNase_H1_N"/>
</dbReference>
<dbReference type="Gene3D" id="3.30.420.10">
    <property type="entry name" value="Ribonuclease H-like superfamily/Ribonuclease H"/>
    <property type="match status" value="1"/>
</dbReference>
<dbReference type="FunFam" id="3.30.420.10:FF:000076">
    <property type="entry name" value="RBR-type E3 ubiquitin transferase"/>
    <property type="match status" value="1"/>
</dbReference>
<dbReference type="PROSITE" id="PS50879">
    <property type="entry name" value="RNASE_H_1"/>
    <property type="match status" value="1"/>
</dbReference>
<dbReference type="InterPro" id="IPR009027">
    <property type="entry name" value="Ribosomal_bL9/RNase_H1_N"/>
</dbReference>
<name>A0AAQ3JXN6_9LILI</name>
<accession>A0AAQ3JXN6</accession>
<keyword evidence="3" id="KW-1185">Reference proteome</keyword>
<sequence>MSTTYGWKAGSKMLRLNFKLTGQFFRFFSARRASPSPSVSLKSKELVEEKGEAFYVVRKGCTVGLYKSLSDCQIQVSAISDPPVSVFKGYSLKKETEEYFDSRGLKNALYTLNAKDLKEDLFGLLVPCPFQEPVIASHTSDSPEKTSLIADEPLKEYPKLEHSSEEELLSDNPLSCTLEFDGASKKNGAKGGAGAILRTEDGHVICQLREGLGAATNNCAEYRALILGLQHALKKGFKKISVQGDSRLVCMQVQGLWKNKNNNLADLCKEAKRLKDMFESFNISHVKRGMNSAADAEANLAIDLPAGEIYEC</sequence>
<dbReference type="AlphaFoldDB" id="A0AAQ3JXN6"/>
<dbReference type="Gene3D" id="3.40.970.10">
    <property type="entry name" value="Ribonuclease H1, N-terminal domain"/>
    <property type="match status" value="1"/>
</dbReference>
<evidence type="ECO:0000259" key="1">
    <source>
        <dbReference type="PROSITE" id="PS50879"/>
    </source>
</evidence>
<dbReference type="PANTHER" id="PTHR46387">
    <property type="entry name" value="POLYNUCLEOTIDYL TRANSFERASE, RIBONUCLEASE H-LIKE SUPERFAMILY PROTEIN"/>
    <property type="match status" value="1"/>
</dbReference>
<reference evidence="2 3" key="1">
    <citation type="submission" date="2023-10" db="EMBL/GenBank/DDBJ databases">
        <title>Chromosome-scale genome assembly provides insights into flower coloration mechanisms of Canna indica.</title>
        <authorList>
            <person name="Li C."/>
        </authorList>
    </citation>
    <scope>NUCLEOTIDE SEQUENCE [LARGE SCALE GENOMIC DNA]</scope>
    <source>
        <tissue evidence="2">Flower</tissue>
    </source>
</reference>
<dbReference type="SUPFAM" id="SSF55658">
    <property type="entry name" value="L9 N-domain-like"/>
    <property type="match status" value="1"/>
</dbReference>
<dbReference type="CDD" id="cd09279">
    <property type="entry name" value="RNase_HI_like"/>
    <property type="match status" value="1"/>
</dbReference>
<dbReference type="Proteomes" id="UP001327560">
    <property type="component" value="Chromosome 2"/>
</dbReference>
<dbReference type="SUPFAM" id="SSF53098">
    <property type="entry name" value="Ribonuclease H-like"/>
    <property type="match status" value="1"/>
</dbReference>
<dbReference type="EMBL" id="CP136891">
    <property type="protein sequence ID" value="WOK96020.1"/>
    <property type="molecule type" value="Genomic_DNA"/>
</dbReference>
<dbReference type="PANTHER" id="PTHR46387:SF2">
    <property type="entry name" value="RIBONUCLEASE HI"/>
    <property type="match status" value="1"/>
</dbReference>
<dbReference type="InterPro" id="IPR036397">
    <property type="entry name" value="RNaseH_sf"/>
</dbReference>
<organism evidence="2 3">
    <name type="scientific">Canna indica</name>
    <name type="common">Indian-shot</name>
    <dbReference type="NCBI Taxonomy" id="4628"/>
    <lineage>
        <taxon>Eukaryota</taxon>
        <taxon>Viridiplantae</taxon>
        <taxon>Streptophyta</taxon>
        <taxon>Embryophyta</taxon>
        <taxon>Tracheophyta</taxon>
        <taxon>Spermatophyta</taxon>
        <taxon>Magnoliopsida</taxon>
        <taxon>Liliopsida</taxon>
        <taxon>Zingiberales</taxon>
        <taxon>Cannaceae</taxon>
        <taxon>Canna</taxon>
    </lineage>
</organism>
<feature type="domain" description="RNase H type-1" evidence="1">
    <location>
        <begin position="172"/>
        <end position="303"/>
    </location>
</feature>